<dbReference type="Gene3D" id="3.40.630.10">
    <property type="entry name" value="Zn peptidases"/>
    <property type="match status" value="1"/>
</dbReference>
<dbReference type="InterPro" id="IPR021259">
    <property type="entry name" value="DUF2817"/>
</dbReference>
<evidence type="ECO:0008006" key="3">
    <source>
        <dbReference type="Google" id="ProtNLM"/>
    </source>
</evidence>
<sequence>MISLNYAAARQNFLRAARSAGATVESLPLAPSPHATGLHFTLGGGEPLGIDVAILGSKNPQRTVVVSSGVHGVEGPIGSAVQTAWLRSMKGGSLPSDTRVVLLHALNPVSWLHQRRVHPGNIDLNRNFLLPGECYSGRPPGWDEVSPWIHPSQMPSIAPGDLGMQILQKFGPRLLGIVPVGQYDVPEGLFYGGDAPLPVVSVLATSLPNWVGSAQQVIHLDLHSGLGEWCTTELLLCDDASEALRRDAAQRFRRPQLAIKPGGSQLATGAVYPTRGGFDRWCVDLFRDRSYLFVTVEFGTYPLAYNLGMLVVENYAANHLEDDDPQRQTACELLLATFCPRHAVWQQSSIDHGLAHISESVRP</sequence>
<reference evidence="1 2" key="1">
    <citation type="journal article" date="2009" name="Stand. Genomic Sci.">
        <title>Complete genome sequence of Pirellula staleyi type strain (ATCC 27377).</title>
        <authorList>
            <person name="Clum A."/>
            <person name="Tindall B.J."/>
            <person name="Sikorski J."/>
            <person name="Ivanova N."/>
            <person name="Mavrommatis K."/>
            <person name="Lucas S."/>
            <person name="Glavina del Rio T."/>
            <person name="Nolan M."/>
            <person name="Chen F."/>
            <person name="Tice H."/>
            <person name="Pitluck S."/>
            <person name="Cheng J.F."/>
            <person name="Chertkov O."/>
            <person name="Brettin T."/>
            <person name="Han C."/>
            <person name="Detter J.C."/>
            <person name="Kuske C."/>
            <person name="Bruce D."/>
            <person name="Goodwin L."/>
            <person name="Ovchinikova G."/>
            <person name="Pati A."/>
            <person name="Mikhailova N."/>
            <person name="Chen A."/>
            <person name="Palaniappan K."/>
            <person name="Land M."/>
            <person name="Hauser L."/>
            <person name="Chang Y.J."/>
            <person name="Jeffries C.D."/>
            <person name="Chain P."/>
            <person name="Rohde M."/>
            <person name="Goker M."/>
            <person name="Bristow J."/>
            <person name="Eisen J.A."/>
            <person name="Markowitz V."/>
            <person name="Hugenholtz P."/>
            <person name="Kyrpides N.C."/>
            <person name="Klenk H.P."/>
            <person name="Lapidus A."/>
        </authorList>
    </citation>
    <scope>NUCLEOTIDE SEQUENCE [LARGE SCALE GENOMIC DNA]</scope>
    <source>
        <strain evidence="2">ATCC 27377 / DSM 6068 / ICPB 4128</strain>
    </source>
</reference>
<dbReference type="Proteomes" id="UP000001887">
    <property type="component" value="Chromosome"/>
</dbReference>
<keyword evidence="2" id="KW-1185">Reference proteome</keyword>
<dbReference type="Pfam" id="PF10994">
    <property type="entry name" value="DUF2817"/>
    <property type="match status" value="1"/>
</dbReference>
<protein>
    <recommendedName>
        <fullName evidence="3">DUF2817 domain-containing protein</fullName>
    </recommendedName>
</protein>
<proteinExistence type="predicted"/>
<dbReference type="eggNOG" id="COG3608">
    <property type="taxonomic scope" value="Bacteria"/>
</dbReference>
<evidence type="ECO:0000313" key="1">
    <source>
        <dbReference type="EMBL" id="ADB16361.1"/>
    </source>
</evidence>
<name>D2QYE7_PIRSD</name>
<accession>D2QYE7</accession>
<dbReference type="CDD" id="cd06233">
    <property type="entry name" value="M14-like"/>
    <property type="match status" value="1"/>
</dbReference>
<dbReference type="SUPFAM" id="SSF53187">
    <property type="entry name" value="Zn-dependent exopeptidases"/>
    <property type="match status" value="1"/>
</dbReference>
<dbReference type="EMBL" id="CP001848">
    <property type="protein sequence ID" value="ADB16361.1"/>
    <property type="molecule type" value="Genomic_DNA"/>
</dbReference>
<dbReference type="HOGENOM" id="CLU_055736_0_0_0"/>
<gene>
    <name evidence="1" type="ordered locus">Psta_1686</name>
</gene>
<evidence type="ECO:0000313" key="2">
    <source>
        <dbReference type="Proteomes" id="UP000001887"/>
    </source>
</evidence>
<dbReference type="STRING" id="530564.Psta_1686"/>
<organism evidence="1 2">
    <name type="scientific">Pirellula staleyi (strain ATCC 27377 / DSM 6068 / ICPB 4128)</name>
    <name type="common">Pirella staleyi</name>
    <dbReference type="NCBI Taxonomy" id="530564"/>
    <lineage>
        <taxon>Bacteria</taxon>
        <taxon>Pseudomonadati</taxon>
        <taxon>Planctomycetota</taxon>
        <taxon>Planctomycetia</taxon>
        <taxon>Pirellulales</taxon>
        <taxon>Pirellulaceae</taxon>
        <taxon>Pirellula</taxon>
    </lineage>
</organism>
<dbReference type="KEGG" id="psl:Psta_1686"/>
<dbReference type="AlphaFoldDB" id="D2QYE7"/>